<dbReference type="PANTHER" id="PTHR14002">
    <property type="entry name" value="ENDOGLIN/TGF-BETA RECEPTOR TYPE III"/>
    <property type="match status" value="1"/>
</dbReference>
<dbReference type="AlphaFoldDB" id="A0A3B3VDX7"/>
<organism evidence="6 7">
    <name type="scientific">Poecilia latipinna</name>
    <name type="common">sailfin molly</name>
    <dbReference type="NCBI Taxonomy" id="48699"/>
    <lineage>
        <taxon>Eukaryota</taxon>
        <taxon>Metazoa</taxon>
        <taxon>Chordata</taxon>
        <taxon>Craniata</taxon>
        <taxon>Vertebrata</taxon>
        <taxon>Euteleostomi</taxon>
        <taxon>Actinopterygii</taxon>
        <taxon>Neopterygii</taxon>
        <taxon>Teleostei</taxon>
        <taxon>Neoteleostei</taxon>
        <taxon>Acanthomorphata</taxon>
        <taxon>Ovalentaria</taxon>
        <taxon>Atherinomorphae</taxon>
        <taxon>Cyprinodontiformes</taxon>
        <taxon>Poeciliidae</taxon>
        <taxon>Poeciliinae</taxon>
        <taxon>Poecilia</taxon>
    </lineage>
</organism>
<dbReference type="InterPro" id="IPR048290">
    <property type="entry name" value="ZP_chr"/>
</dbReference>
<evidence type="ECO:0000256" key="3">
    <source>
        <dbReference type="ARBA" id="ARBA00023180"/>
    </source>
</evidence>
<dbReference type="PROSITE" id="PS51034">
    <property type="entry name" value="ZP_2"/>
    <property type="match status" value="1"/>
</dbReference>
<sequence length="402" mass="45823">MEFEYSPWACRGSLQVPWLLLQCKNRTVLSKFSLGVSVCMHGCLSCLFLSGTMSVSRCQLFEAGFHSSALHLRDSSCNGTLQDGRLVFHFDNDNHLCGTALRVNNGTHFMYENTIQGNVDPHGGLINRERNLHLDFCCVYPLVMIPFSLFFYFYILISYSLSITESSKQISIAYTNGNIELEVDEMFYMEVRTEGVDQRQFATVLDSCWATPVNQANYPVRWDLITSLCPNPEDGTVEVIQNGVSTVSRFSFRMFTFTNHTEIYLHCNVHLCLLRNNNCTAVSFIHCYLGHHARFRRDASYHDSAALSIGPLVLGAQPNTGKLCHSVDLDLFSSLSKGGNFVFLNLILTERFTVQRLPPPWVWFLSTVPLSHVFLLILRPDLHSFVYFYFSSIPMCFEFFSK</sequence>
<dbReference type="Pfam" id="PF00100">
    <property type="entry name" value="Zona_pellucida"/>
    <property type="match status" value="1"/>
</dbReference>
<keyword evidence="4" id="KW-0812">Transmembrane</keyword>
<dbReference type="PRINTS" id="PR00023">
    <property type="entry name" value="ZPELLUCIDA"/>
</dbReference>
<evidence type="ECO:0000259" key="5">
    <source>
        <dbReference type="PROSITE" id="PS51034"/>
    </source>
</evidence>
<feature type="transmembrane region" description="Helical" evidence="4">
    <location>
        <begin position="139"/>
        <end position="161"/>
    </location>
</feature>
<dbReference type="PANTHER" id="PTHR14002:SF50">
    <property type="entry name" value="ALPHA-TECTORIN-LIKE-RELATED"/>
    <property type="match status" value="1"/>
</dbReference>
<accession>A0A3B3VDX7</accession>
<evidence type="ECO:0000256" key="1">
    <source>
        <dbReference type="ARBA" id="ARBA00022729"/>
    </source>
</evidence>
<evidence type="ECO:0000313" key="7">
    <source>
        <dbReference type="Proteomes" id="UP000261500"/>
    </source>
</evidence>
<dbReference type="InterPro" id="IPR055356">
    <property type="entry name" value="ZP-N"/>
</dbReference>
<dbReference type="InterPro" id="IPR001507">
    <property type="entry name" value="ZP_dom"/>
</dbReference>
<name>A0A3B3VDX7_9TELE</name>
<dbReference type="InterPro" id="IPR042235">
    <property type="entry name" value="ZP-C_dom"/>
</dbReference>
<dbReference type="Ensembl" id="ENSPLAT00000006654.1">
    <property type="protein sequence ID" value="ENSPLAP00000023161.1"/>
    <property type="gene ID" value="ENSPLAG00000008295.1"/>
</dbReference>
<evidence type="ECO:0000256" key="4">
    <source>
        <dbReference type="SAM" id="Phobius"/>
    </source>
</evidence>
<evidence type="ECO:0000256" key="2">
    <source>
        <dbReference type="ARBA" id="ARBA00023157"/>
    </source>
</evidence>
<feature type="domain" description="ZP" evidence="5">
    <location>
        <begin position="45"/>
        <end position="286"/>
    </location>
</feature>
<dbReference type="Gene3D" id="2.60.40.3210">
    <property type="entry name" value="Zona pellucida, ZP-N domain"/>
    <property type="match status" value="1"/>
</dbReference>
<dbReference type="GeneTree" id="ENSGT00940000156038"/>
<dbReference type="InterPro" id="IPR055355">
    <property type="entry name" value="ZP-C"/>
</dbReference>
<dbReference type="Proteomes" id="UP000261500">
    <property type="component" value="Unplaced"/>
</dbReference>
<dbReference type="Pfam" id="PF23344">
    <property type="entry name" value="ZP-N"/>
    <property type="match status" value="1"/>
</dbReference>
<evidence type="ECO:0000313" key="6">
    <source>
        <dbReference type="Ensembl" id="ENSPLAP00000023161.1"/>
    </source>
</evidence>
<keyword evidence="4" id="KW-1133">Transmembrane helix</keyword>
<dbReference type="SMART" id="SM00241">
    <property type="entry name" value="ZP"/>
    <property type="match status" value="1"/>
</dbReference>
<dbReference type="STRING" id="48699.ENSPLAP00000023161"/>
<keyword evidence="2" id="KW-1015">Disulfide bond</keyword>
<dbReference type="Gene3D" id="2.60.40.4100">
    <property type="entry name" value="Zona pellucida, ZP-C domain"/>
    <property type="match status" value="1"/>
</dbReference>
<reference evidence="6" key="2">
    <citation type="submission" date="2025-09" db="UniProtKB">
        <authorList>
            <consortium name="Ensembl"/>
        </authorList>
    </citation>
    <scope>IDENTIFICATION</scope>
</reference>
<proteinExistence type="predicted"/>
<keyword evidence="4" id="KW-0472">Membrane</keyword>
<keyword evidence="7" id="KW-1185">Reference proteome</keyword>
<keyword evidence="3" id="KW-0325">Glycoprotein</keyword>
<keyword evidence="1" id="KW-0732">Signal</keyword>
<reference evidence="6" key="1">
    <citation type="submission" date="2025-08" db="UniProtKB">
        <authorList>
            <consortium name="Ensembl"/>
        </authorList>
    </citation>
    <scope>IDENTIFICATION</scope>
</reference>
<protein>
    <recommendedName>
        <fullName evidence="5">ZP domain-containing protein</fullName>
    </recommendedName>
</protein>